<proteinExistence type="inferred from homology"/>
<organism evidence="4 5">
    <name type="scientific">Evansella alkalicola</name>
    <dbReference type="NCBI Taxonomy" id="745819"/>
    <lineage>
        <taxon>Bacteria</taxon>
        <taxon>Bacillati</taxon>
        <taxon>Bacillota</taxon>
        <taxon>Bacilli</taxon>
        <taxon>Bacillales</taxon>
        <taxon>Bacillaceae</taxon>
        <taxon>Evansella</taxon>
    </lineage>
</organism>
<evidence type="ECO:0000256" key="3">
    <source>
        <dbReference type="SAM" id="Phobius"/>
    </source>
</evidence>
<feature type="transmembrane region" description="Helical" evidence="3">
    <location>
        <begin position="221"/>
        <end position="241"/>
    </location>
</feature>
<keyword evidence="3" id="KW-1133">Transmembrane helix</keyword>
<gene>
    <name evidence="4" type="primary">essB</name>
    <name evidence="4" type="ORF">KS407_18865</name>
</gene>
<dbReference type="RefSeq" id="WP_088073396.1">
    <property type="nucleotide sequence ID" value="NZ_JAHQCR010000077.1"/>
</dbReference>
<dbReference type="InterPro" id="IPR018778">
    <property type="entry name" value="T7SS_EssB"/>
</dbReference>
<dbReference type="Gene3D" id="1.10.510.10">
    <property type="entry name" value="Transferase(Phosphotransferase) domain 1"/>
    <property type="match status" value="1"/>
</dbReference>
<evidence type="ECO:0000313" key="4">
    <source>
        <dbReference type="EMBL" id="MBU9723483.1"/>
    </source>
</evidence>
<dbReference type="InterPro" id="IPR042565">
    <property type="entry name" value="T7SS_EssB_C"/>
</dbReference>
<feature type="compositionally biased region" description="Acidic residues" evidence="2">
    <location>
        <begin position="436"/>
        <end position="451"/>
    </location>
</feature>
<dbReference type="NCBIfam" id="TIGR03926">
    <property type="entry name" value="T7_EssB"/>
    <property type="match status" value="1"/>
</dbReference>
<sequence length="451" mass="53025">MKEIKVQFNELTLPYVMDGDRWNTELAKSQTRITDVRQLSLMTDVSELFVPVKIEEEEDLYRFSYLIKEDNYQWNEIKDLPRNEKLRLLCNIARLENIISTRITFFLHPDNVVFDCNLLPRIVYRGIRGILPPFEMEVQDFLKQYKCFAIALFSKVYSFDDLYNGQLKNCKENDFEKRVSEIDYLAELIAYLEDCFIKEQDKTDRTMKVVSIKQFRLFKRLAIIMSAVSLILVIPLVYYIFSKDPYQERLLTAHGEFLADNYSSVISTLRSDEPEQLPYRTKYILANSYIQVESLSNREKDVIMRNISLRSDENYLLYWIYNGRGKFEESIELAKYIDDPQLIMYGLIKQIEGARNNPHLSGSERDEMVKQLQDELNQYRANYIEFDEEESFDEFSEGQSDGDVDVEPESEPEAEAGSEADAELERETESNSIGEQEIDLEGNEEEEENES</sequence>
<dbReference type="Proteomes" id="UP000790580">
    <property type="component" value="Unassembled WGS sequence"/>
</dbReference>
<reference evidence="4 5" key="1">
    <citation type="submission" date="2021-06" db="EMBL/GenBank/DDBJ databases">
        <title>Bacillus sp. RD4P76, an endophyte from a halophyte.</title>
        <authorList>
            <person name="Sun J.-Q."/>
        </authorList>
    </citation>
    <scope>NUCLEOTIDE SEQUENCE [LARGE SCALE GENOMIC DNA]</scope>
    <source>
        <strain evidence="4 5">JCM 17098</strain>
    </source>
</reference>
<dbReference type="Pfam" id="PF10140">
    <property type="entry name" value="YukC"/>
    <property type="match status" value="1"/>
</dbReference>
<dbReference type="EMBL" id="JAHQCR010000077">
    <property type="protein sequence ID" value="MBU9723483.1"/>
    <property type="molecule type" value="Genomic_DNA"/>
</dbReference>
<keyword evidence="3" id="KW-0812">Transmembrane</keyword>
<keyword evidence="5" id="KW-1185">Reference proteome</keyword>
<dbReference type="Gene3D" id="1.25.40.680">
    <property type="entry name" value="Type VII secretion system EssB, C-terminal-like domain"/>
    <property type="match status" value="1"/>
</dbReference>
<comment type="similarity">
    <text evidence="1">Belongs to the EssB family.</text>
</comment>
<evidence type="ECO:0000313" key="5">
    <source>
        <dbReference type="Proteomes" id="UP000790580"/>
    </source>
</evidence>
<name>A0ABS6JYB8_9BACI</name>
<accession>A0ABS6JYB8</accession>
<protein>
    <submittedName>
        <fullName evidence="4">Type VII secretion protein EssB</fullName>
    </submittedName>
</protein>
<feature type="compositionally biased region" description="Acidic residues" evidence="2">
    <location>
        <begin position="390"/>
        <end position="422"/>
    </location>
</feature>
<comment type="caution">
    <text evidence="4">The sequence shown here is derived from an EMBL/GenBank/DDBJ whole genome shotgun (WGS) entry which is preliminary data.</text>
</comment>
<evidence type="ECO:0000256" key="1">
    <source>
        <dbReference type="ARBA" id="ARBA00010163"/>
    </source>
</evidence>
<evidence type="ECO:0000256" key="2">
    <source>
        <dbReference type="SAM" id="MobiDB-lite"/>
    </source>
</evidence>
<feature type="region of interest" description="Disordered" evidence="2">
    <location>
        <begin position="390"/>
        <end position="451"/>
    </location>
</feature>
<keyword evidence="3" id="KW-0472">Membrane</keyword>